<reference evidence="2 3" key="1">
    <citation type="journal article" date="2020" name="BMC Genomics">
        <title>Intraspecific diversification of the crop wild relative Brassica cretica Lam. using demographic model selection.</title>
        <authorList>
            <person name="Kioukis A."/>
            <person name="Michalopoulou V.A."/>
            <person name="Briers L."/>
            <person name="Pirintsos S."/>
            <person name="Studholme D.J."/>
            <person name="Pavlidis P."/>
            <person name="Sarris P.F."/>
        </authorList>
    </citation>
    <scope>NUCLEOTIDE SEQUENCE [LARGE SCALE GENOMIC DNA]</scope>
    <source>
        <strain evidence="3">cv. PFS-1207/04</strain>
    </source>
</reference>
<dbReference type="Proteomes" id="UP000266723">
    <property type="component" value="Unassembled WGS sequence"/>
</dbReference>
<organism evidence="2 3">
    <name type="scientific">Brassica cretica</name>
    <name type="common">Mustard</name>
    <dbReference type="NCBI Taxonomy" id="69181"/>
    <lineage>
        <taxon>Eukaryota</taxon>
        <taxon>Viridiplantae</taxon>
        <taxon>Streptophyta</taxon>
        <taxon>Embryophyta</taxon>
        <taxon>Tracheophyta</taxon>
        <taxon>Spermatophyta</taxon>
        <taxon>Magnoliopsida</taxon>
        <taxon>eudicotyledons</taxon>
        <taxon>Gunneridae</taxon>
        <taxon>Pentapetalae</taxon>
        <taxon>rosids</taxon>
        <taxon>malvids</taxon>
        <taxon>Brassicales</taxon>
        <taxon>Brassicaceae</taxon>
        <taxon>Brassiceae</taxon>
        <taxon>Brassica</taxon>
    </lineage>
</organism>
<evidence type="ECO:0000259" key="1">
    <source>
        <dbReference type="Pfam" id="PF01936"/>
    </source>
</evidence>
<protein>
    <recommendedName>
        <fullName evidence="1">NYN domain-containing protein</fullName>
    </recommendedName>
</protein>
<comment type="caution">
    <text evidence="2">The sequence shown here is derived from an EMBL/GenBank/DDBJ whole genome shotgun (WGS) entry which is preliminary data.</text>
</comment>
<proteinExistence type="predicted"/>
<name>A0ABQ7DVP4_BRACR</name>
<dbReference type="Pfam" id="PF01936">
    <property type="entry name" value="NYN"/>
    <property type="match status" value="1"/>
</dbReference>
<keyword evidence="3" id="KW-1185">Reference proteome</keyword>
<dbReference type="EMBL" id="QGKV02000649">
    <property type="protein sequence ID" value="KAF3581054.1"/>
    <property type="molecule type" value="Genomic_DNA"/>
</dbReference>
<dbReference type="InterPro" id="IPR021139">
    <property type="entry name" value="NYN"/>
</dbReference>
<evidence type="ECO:0000313" key="3">
    <source>
        <dbReference type="Proteomes" id="UP000266723"/>
    </source>
</evidence>
<sequence>MQHHSRNPWVGILDPNGMPSAHYRLAPIVVYWDVENCMVPAGCDPYTIRDRISRFLRQLGYEGYIRIIAVAANIDRIPLFVRQGLHWSGIRFHHLHTHRKQASDIDIKRRIRQWMRYVRGPRNLLLISGDGGFASTLMDVEIHSHNTMVAYNEHSVSDLISYVGYSQFAWRELLQY</sequence>
<dbReference type="PANTHER" id="PTHR14379:SF86">
    <property type="entry name" value="EMB|CAB71880.1"/>
    <property type="match status" value="1"/>
</dbReference>
<gene>
    <name evidence="2" type="ORF">DY000_02034907</name>
</gene>
<accession>A0ABQ7DVP4</accession>
<evidence type="ECO:0000313" key="2">
    <source>
        <dbReference type="EMBL" id="KAF3581054.1"/>
    </source>
</evidence>
<dbReference type="CDD" id="cd10910">
    <property type="entry name" value="PIN_limkain_b1_N_like"/>
    <property type="match status" value="1"/>
</dbReference>
<dbReference type="InterPro" id="IPR024768">
    <property type="entry name" value="Marf1"/>
</dbReference>
<feature type="domain" description="NYN" evidence="1">
    <location>
        <begin position="28"/>
        <end position="161"/>
    </location>
</feature>
<dbReference type="PANTHER" id="PTHR14379">
    <property type="entry name" value="LIMKAIN B LKAP"/>
    <property type="match status" value="1"/>
</dbReference>